<evidence type="ECO:0000313" key="5">
    <source>
        <dbReference type="Proteomes" id="UP001333710"/>
    </source>
</evidence>
<evidence type="ECO:0000256" key="1">
    <source>
        <dbReference type="SAM" id="SignalP"/>
    </source>
</evidence>
<feature type="domain" description="Peptidoglycan binding-like" evidence="2">
    <location>
        <begin position="350"/>
        <end position="400"/>
    </location>
</feature>
<dbReference type="Gene3D" id="1.10.530.10">
    <property type="match status" value="1"/>
</dbReference>
<name>A0AA48HSV1_9ALTE</name>
<dbReference type="Pfam" id="PF01471">
    <property type="entry name" value="PG_binding_1"/>
    <property type="match status" value="1"/>
</dbReference>
<feature type="chain" id="PRO_5041385630" evidence="1">
    <location>
        <begin position="22"/>
        <end position="413"/>
    </location>
</feature>
<keyword evidence="5" id="KW-1185">Reference proteome</keyword>
<organism evidence="4 5">
    <name type="scientific">Planctobacterium marinum</name>
    <dbReference type="NCBI Taxonomy" id="1631968"/>
    <lineage>
        <taxon>Bacteria</taxon>
        <taxon>Pseudomonadati</taxon>
        <taxon>Pseudomonadota</taxon>
        <taxon>Gammaproteobacteria</taxon>
        <taxon>Alteromonadales</taxon>
        <taxon>Alteromonadaceae</taxon>
        <taxon>Planctobacterium</taxon>
    </lineage>
</organism>
<evidence type="ECO:0000259" key="3">
    <source>
        <dbReference type="Pfam" id="PF13406"/>
    </source>
</evidence>
<sequence>MKYPHFFLASLFFAAPITTYASPDLTKHYPEVTETVFAKCKADFAQKALATGVTKQTVDSALAAAQLQPNVIKYDRNQPEFVRTFPDYLSKRVNDWRINKGREMLKQHNTLLQKLATQYGIPAHYLVAFWGLETNFGQYKGKMPIIGSLATLACDERRAEFFTKELLKALQLIDKESIDHQQMVGSWAGAMGHTQFMPSAYLQYALDGDNDGKADLWNSVPDALTSAANFLDNLGWQPGFRWGREVQLPAEFDYTLIGRSTKKTLTQWQEMGIVKADGSALGSADIMASLLLPAGHEGPAFIVYDNFAVIMRWNFSEFYAIAVGHLADRLIGAGNLVQPLPELPVYSIKDMQVLQTNLNNLGFDVGEPDGILGPATRSGIQSFQHAHNLVADGFPSPGVIEKVQQMAGAQVLN</sequence>
<reference evidence="4" key="1">
    <citation type="submission" date="2023-01" db="EMBL/GenBank/DDBJ databases">
        <title>Complete genome sequence of Planctobacterium marinum strain Dej080120_11.</title>
        <authorList>
            <person name="Ueki S."/>
            <person name="Maruyama F."/>
        </authorList>
    </citation>
    <scope>NUCLEOTIDE SEQUENCE</scope>
    <source>
        <strain evidence="4">Dej080120_11</strain>
    </source>
</reference>
<dbReference type="InterPro" id="IPR043426">
    <property type="entry name" value="MltB-like"/>
</dbReference>
<dbReference type="InterPro" id="IPR011970">
    <property type="entry name" value="MltB_2"/>
</dbReference>
<dbReference type="KEGG" id="pmaw:MACH26_28850"/>
<feature type="signal peptide" evidence="1">
    <location>
        <begin position="1"/>
        <end position="21"/>
    </location>
</feature>
<dbReference type="PANTHER" id="PTHR30163">
    <property type="entry name" value="MEMBRANE-BOUND LYTIC MUREIN TRANSGLYCOSYLASE B"/>
    <property type="match status" value="1"/>
</dbReference>
<evidence type="ECO:0000313" key="4">
    <source>
        <dbReference type="EMBL" id="BDX07364.1"/>
    </source>
</evidence>
<accession>A0AA48HSV1</accession>
<dbReference type="NCBIfam" id="TIGR02283">
    <property type="entry name" value="MltB_2"/>
    <property type="match status" value="1"/>
</dbReference>
<dbReference type="RefSeq" id="WP_338293353.1">
    <property type="nucleotide sequence ID" value="NZ_AP027272.1"/>
</dbReference>
<feature type="domain" description="Transglycosylase SLT" evidence="3">
    <location>
        <begin position="37"/>
        <end position="328"/>
    </location>
</feature>
<dbReference type="SUPFAM" id="SSF53955">
    <property type="entry name" value="Lysozyme-like"/>
    <property type="match status" value="1"/>
</dbReference>
<keyword evidence="1" id="KW-0732">Signal</keyword>
<dbReference type="InterPro" id="IPR023346">
    <property type="entry name" value="Lysozyme-like_dom_sf"/>
</dbReference>
<dbReference type="Gene3D" id="1.10.101.10">
    <property type="entry name" value="PGBD-like superfamily/PGBD"/>
    <property type="match status" value="1"/>
</dbReference>
<dbReference type="InterPro" id="IPR036366">
    <property type="entry name" value="PGBDSf"/>
</dbReference>
<proteinExistence type="predicted"/>
<dbReference type="GO" id="GO:0008933">
    <property type="term" value="F:peptidoglycan lytic transglycosylase activity"/>
    <property type="evidence" value="ECO:0007669"/>
    <property type="project" value="TreeGrafter"/>
</dbReference>
<dbReference type="Gene3D" id="1.10.8.350">
    <property type="entry name" value="Bacterial muramidase"/>
    <property type="match status" value="1"/>
</dbReference>
<dbReference type="GO" id="GO:0009253">
    <property type="term" value="P:peptidoglycan catabolic process"/>
    <property type="evidence" value="ECO:0007669"/>
    <property type="project" value="TreeGrafter"/>
</dbReference>
<dbReference type="EMBL" id="AP027272">
    <property type="protein sequence ID" value="BDX07364.1"/>
    <property type="molecule type" value="Genomic_DNA"/>
</dbReference>
<dbReference type="AlphaFoldDB" id="A0AA48HSV1"/>
<dbReference type="Pfam" id="PF13406">
    <property type="entry name" value="SLT_2"/>
    <property type="match status" value="1"/>
</dbReference>
<protein>
    <submittedName>
        <fullName evidence="4">Lytic transglycosylase</fullName>
    </submittedName>
</protein>
<dbReference type="PANTHER" id="PTHR30163:SF8">
    <property type="entry name" value="LYTIC MUREIN TRANSGLYCOSYLASE"/>
    <property type="match status" value="1"/>
</dbReference>
<evidence type="ECO:0000259" key="2">
    <source>
        <dbReference type="Pfam" id="PF01471"/>
    </source>
</evidence>
<dbReference type="InterPro" id="IPR036365">
    <property type="entry name" value="PGBD-like_sf"/>
</dbReference>
<dbReference type="InterPro" id="IPR031304">
    <property type="entry name" value="SLT_2"/>
</dbReference>
<gene>
    <name evidence="4" type="ORF">MACH26_28850</name>
</gene>
<dbReference type="FunFam" id="1.10.8.350:FF:000001">
    <property type="entry name" value="Lytic murein transglycosylase B"/>
    <property type="match status" value="1"/>
</dbReference>
<dbReference type="InterPro" id="IPR002477">
    <property type="entry name" value="Peptidoglycan-bd-like"/>
</dbReference>
<dbReference type="CDD" id="cd13399">
    <property type="entry name" value="Slt35-like"/>
    <property type="match status" value="1"/>
</dbReference>
<dbReference type="SUPFAM" id="SSF47090">
    <property type="entry name" value="PGBD-like"/>
    <property type="match status" value="1"/>
</dbReference>
<dbReference type="Proteomes" id="UP001333710">
    <property type="component" value="Chromosome"/>
</dbReference>